<dbReference type="RefSeq" id="WP_066210979.1">
    <property type="nucleotide sequence ID" value="NZ_FNSN01000003.1"/>
</dbReference>
<dbReference type="AlphaFoldDB" id="A0A1H4N2M7"/>
<dbReference type="STRING" id="156980.SAMN04489745_1538"/>
<protein>
    <submittedName>
        <fullName evidence="1">L-ascorbate metabolism protein UlaG, beta-lactamase superfamily</fullName>
    </submittedName>
</protein>
<dbReference type="Gene3D" id="3.60.15.10">
    <property type="entry name" value="Ribonuclease Z/Hydroxyacylglutathione hydrolase-like"/>
    <property type="match status" value="1"/>
</dbReference>
<dbReference type="Proteomes" id="UP000182652">
    <property type="component" value="Unassembled WGS sequence"/>
</dbReference>
<accession>A0A1H4N2M7</accession>
<gene>
    <name evidence="1" type="ORF">SAMN04489745_1538</name>
</gene>
<dbReference type="InterPro" id="IPR036866">
    <property type="entry name" value="RibonucZ/Hydroxyglut_hydro"/>
</dbReference>
<proteinExistence type="predicted"/>
<name>A0A1H4N2M7_9MICC</name>
<sequence length="228" mass="23954">MQLTKYTHSCVRLDKETPEGPRTLVIDPGSFSETGPALEGAHAILITHEHADHVDVPAVVSALVSSPDLVVYAPAGIAGTLRQEAAAAGAADPDGRVHDAGDGLDVVVAGYSVRGFGSQHALIHPLVPLVANTGYLVDGTLFHPGDSFTVPSGVEVDTLLVPVHAPWSKIQEVVDFVISVRARRAFNIHEALLNPAGLSMLEGHVTRLGGLYGTSYEHLDPGDTRDLG</sequence>
<evidence type="ECO:0000313" key="2">
    <source>
        <dbReference type="Proteomes" id="UP000182652"/>
    </source>
</evidence>
<evidence type="ECO:0000313" key="1">
    <source>
        <dbReference type="EMBL" id="SEB89700.1"/>
    </source>
</evidence>
<keyword evidence="2" id="KW-1185">Reference proteome</keyword>
<dbReference type="PANTHER" id="PTHR43546:SF3">
    <property type="entry name" value="UPF0173 METAL-DEPENDENT HYDROLASE MJ1163"/>
    <property type="match status" value="1"/>
</dbReference>
<reference evidence="1 2" key="1">
    <citation type="submission" date="2016-10" db="EMBL/GenBank/DDBJ databases">
        <authorList>
            <person name="de Groot N.N."/>
        </authorList>
    </citation>
    <scope>NUCLEOTIDE SEQUENCE [LARGE SCALE GENOMIC DNA]</scope>
    <source>
        <strain evidence="1 2">DSM 10495</strain>
    </source>
</reference>
<dbReference type="SUPFAM" id="SSF56281">
    <property type="entry name" value="Metallo-hydrolase/oxidoreductase"/>
    <property type="match status" value="1"/>
</dbReference>
<dbReference type="Pfam" id="PF13483">
    <property type="entry name" value="Lactamase_B_3"/>
    <property type="match status" value="1"/>
</dbReference>
<dbReference type="PANTHER" id="PTHR43546">
    <property type="entry name" value="UPF0173 METAL-DEPENDENT HYDROLASE MJ1163-RELATED"/>
    <property type="match status" value="1"/>
</dbReference>
<dbReference type="InterPro" id="IPR050114">
    <property type="entry name" value="UPF0173_UPF0282_UlaG_hydrolase"/>
</dbReference>
<organism evidence="1 2">
    <name type="scientific">Arthrobacter woluwensis</name>
    <dbReference type="NCBI Taxonomy" id="156980"/>
    <lineage>
        <taxon>Bacteria</taxon>
        <taxon>Bacillati</taxon>
        <taxon>Actinomycetota</taxon>
        <taxon>Actinomycetes</taxon>
        <taxon>Micrococcales</taxon>
        <taxon>Micrococcaceae</taxon>
        <taxon>Arthrobacter</taxon>
    </lineage>
</organism>
<dbReference type="EMBL" id="FNSN01000003">
    <property type="protein sequence ID" value="SEB89700.1"/>
    <property type="molecule type" value="Genomic_DNA"/>
</dbReference>